<comment type="caution">
    <text evidence="2">The sequence shown here is derived from an EMBL/GenBank/DDBJ whole genome shotgun (WGS) entry which is preliminary data.</text>
</comment>
<dbReference type="EMBL" id="LYDR01000039">
    <property type="protein sequence ID" value="ODA34732.1"/>
    <property type="molecule type" value="Genomic_DNA"/>
</dbReference>
<organism evidence="2 3">
    <name type="scientific">Planctopirus hydrillae</name>
    <dbReference type="NCBI Taxonomy" id="1841610"/>
    <lineage>
        <taxon>Bacteria</taxon>
        <taxon>Pseudomonadati</taxon>
        <taxon>Planctomycetota</taxon>
        <taxon>Planctomycetia</taxon>
        <taxon>Planctomycetales</taxon>
        <taxon>Planctomycetaceae</taxon>
        <taxon>Planctopirus</taxon>
    </lineage>
</organism>
<feature type="chain" id="PRO_5008673302" evidence="1">
    <location>
        <begin position="22"/>
        <end position="214"/>
    </location>
</feature>
<dbReference type="Proteomes" id="UP000094828">
    <property type="component" value="Unassembled WGS sequence"/>
</dbReference>
<reference evidence="2 3" key="1">
    <citation type="submission" date="2016-05" db="EMBL/GenBank/DDBJ databases">
        <title>Genomic and physiological characterization of Planctopirus sp. isolated from fresh water lake.</title>
        <authorList>
            <person name="Subhash Y."/>
            <person name="Ramana C."/>
        </authorList>
    </citation>
    <scope>NUCLEOTIDE SEQUENCE [LARGE SCALE GENOMIC DNA]</scope>
    <source>
        <strain evidence="2 3">JC280</strain>
    </source>
</reference>
<feature type="signal peptide" evidence="1">
    <location>
        <begin position="1"/>
        <end position="21"/>
    </location>
</feature>
<evidence type="ECO:0000313" key="3">
    <source>
        <dbReference type="Proteomes" id="UP000094828"/>
    </source>
</evidence>
<accession>A0A1C3ENC9</accession>
<proteinExistence type="predicted"/>
<dbReference type="AlphaFoldDB" id="A0A1C3ENC9"/>
<sequence length="214" mass="23418">MQFLKLSVLILPAVICHSAIANDPIYLPAEVVAPAPQAASFGNMPVVTAPAEQVPPSPLYAYPTAAESEFAPIPKAPSIHTPVISRQVTPPPVATTTIPQGAVVSEAPQSGYVRLGAPLYPSPSPHVPVWTGGSMITNQAFAPHEMLYAHKYKALYPPYYHKVKGHWLLTPFGVKSHERWELQGTMVEVNYHSHYPLLPKFTKPHTSQNHGPWR</sequence>
<evidence type="ECO:0000313" key="2">
    <source>
        <dbReference type="EMBL" id="ODA34732.1"/>
    </source>
</evidence>
<evidence type="ECO:0000256" key="1">
    <source>
        <dbReference type="SAM" id="SignalP"/>
    </source>
</evidence>
<name>A0A1C3ENC9_9PLAN</name>
<dbReference type="OrthoDB" id="215533at2"/>
<keyword evidence="3" id="KW-1185">Reference proteome</keyword>
<dbReference type="RefSeq" id="WP_068846204.1">
    <property type="nucleotide sequence ID" value="NZ_LYDR01000039.1"/>
</dbReference>
<gene>
    <name evidence="2" type="ORF">A6X21_03430</name>
</gene>
<keyword evidence="1" id="KW-0732">Signal</keyword>
<protein>
    <submittedName>
        <fullName evidence="2">Uncharacterized protein</fullName>
    </submittedName>
</protein>